<keyword evidence="2" id="KW-1185">Reference proteome</keyword>
<gene>
    <name evidence="1" type="ORF">BP00DRAFT_448574</name>
</gene>
<reference evidence="1 2" key="1">
    <citation type="submission" date="2018-02" db="EMBL/GenBank/DDBJ databases">
        <title>The genomes of Aspergillus section Nigri reveals drivers in fungal speciation.</title>
        <authorList>
            <consortium name="DOE Joint Genome Institute"/>
            <person name="Vesth T.C."/>
            <person name="Nybo J."/>
            <person name="Theobald S."/>
            <person name="Brandl J."/>
            <person name="Frisvad J.C."/>
            <person name="Nielsen K.F."/>
            <person name="Lyhne E.K."/>
            <person name="Kogle M.E."/>
            <person name="Kuo A."/>
            <person name="Riley R."/>
            <person name="Clum A."/>
            <person name="Nolan M."/>
            <person name="Lipzen A."/>
            <person name="Salamov A."/>
            <person name="Henrissat B."/>
            <person name="Wiebenga A."/>
            <person name="De vries R.P."/>
            <person name="Grigoriev I.V."/>
            <person name="Mortensen U.H."/>
            <person name="Andersen M.R."/>
            <person name="Baker S.E."/>
        </authorList>
    </citation>
    <scope>NUCLEOTIDE SEQUENCE [LARGE SCALE GENOMIC DNA]</scope>
    <source>
        <strain evidence="1 2">CBS 114.80</strain>
    </source>
</reference>
<dbReference type="AlphaFoldDB" id="A0A2V5HZM3"/>
<accession>A0A2V5HZM3</accession>
<organism evidence="1 2">
    <name type="scientific">Aspergillus indologenus CBS 114.80</name>
    <dbReference type="NCBI Taxonomy" id="1450541"/>
    <lineage>
        <taxon>Eukaryota</taxon>
        <taxon>Fungi</taxon>
        <taxon>Dikarya</taxon>
        <taxon>Ascomycota</taxon>
        <taxon>Pezizomycotina</taxon>
        <taxon>Eurotiomycetes</taxon>
        <taxon>Eurotiomycetidae</taxon>
        <taxon>Eurotiales</taxon>
        <taxon>Aspergillaceae</taxon>
        <taxon>Aspergillus</taxon>
        <taxon>Aspergillus subgen. Circumdati</taxon>
    </lineage>
</organism>
<protein>
    <submittedName>
        <fullName evidence="1">Uncharacterized protein</fullName>
    </submittedName>
</protein>
<dbReference type="Proteomes" id="UP000248817">
    <property type="component" value="Unassembled WGS sequence"/>
</dbReference>
<dbReference type="EMBL" id="KZ825534">
    <property type="protein sequence ID" value="PYI29251.1"/>
    <property type="molecule type" value="Genomic_DNA"/>
</dbReference>
<name>A0A2V5HZM3_9EURO</name>
<proteinExistence type="predicted"/>
<evidence type="ECO:0000313" key="1">
    <source>
        <dbReference type="EMBL" id="PYI29251.1"/>
    </source>
</evidence>
<sequence length="143" mass="15524">MLASWLAAASSAITGPMCNVFAGQNGFSSLALLAGTVCPGWERRGLALQELNSLARVERDFGAFASAPGHTDAVKLVSSHPVDSQEADSLLTPSEFILQTRGDVFRGYNIMHRIETRPYWVDRTKNGDVARPASAVRASERFR</sequence>
<evidence type="ECO:0000313" key="2">
    <source>
        <dbReference type="Proteomes" id="UP000248817"/>
    </source>
</evidence>